<dbReference type="Pfam" id="PF20060">
    <property type="entry name" value="DUF6459"/>
    <property type="match status" value="1"/>
</dbReference>
<dbReference type="EMBL" id="CAFBLM010000030">
    <property type="protein sequence ID" value="CAB4870566.1"/>
    <property type="molecule type" value="Genomic_DNA"/>
</dbReference>
<evidence type="ECO:0000313" key="1">
    <source>
        <dbReference type="EMBL" id="CAB4870566.1"/>
    </source>
</evidence>
<reference evidence="1" key="1">
    <citation type="submission" date="2020-05" db="EMBL/GenBank/DDBJ databases">
        <authorList>
            <person name="Chiriac C."/>
            <person name="Salcher M."/>
            <person name="Ghai R."/>
            <person name="Kavagutti S V."/>
        </authorList>
    </citation>
    <scope>NUCLEOTIDE SEQUENCE</scope>
</reference>
<accession>A0A6J7DJ60</accession>
<sequence>MASLRLVPPVHQPTLDLQFTLANGLDVQPELPARLFVIDDQFSRQPTPRSELPPAGAWVARISLAMVEVYLGQRPASQLVRWTTPEILSRLQYSARVRAAHPSGHNPRSIARIGRYTIASMRVIEPADGIVEATVILIGPHRPIALALRLEGLDGRWICTVVDTPDHSITGYSPDDYLNSA</sequence>
<protein>
    <submittedName>
        <fullName evidence="1">Unannotated protein</fullName>
    </submittedName>
</protein>
<gene>
    <name evidence="1" type="ORF">UFOPK3401_00780</name>
</gene>
<organism evidence="1">
    <name type="scientific">freshwater metagenome</name>
    <dbReference type="NCBI Taxonomy" id="449393"/>
    <lineage>
        <taxon>unclassified sequences</taxon>
        <taxon>metagenomes</taxon>
        <taxon>ecological metagenomes</taxon>
    </lineage>
</organism>
<proteinExistence type="predicted"/>
<name>A0A6J7DJ60_9ZZZZ</name>
<dbReference type="AlphaFoldDB" id="A0A6J7DJ60"/>
<dbReference type="InterPro" id="IPR045596">
    <property type="entry name" value="DUF6459"/>
</dbReference>